<feature type="domain" description="Helix-turn-helix" evidence="1">
    <location>
        <begin position="15"/>
        <end position="67"/>
    </location>
</feature>
<protein>
    <recommendedName>
        <fullName evidence="1">Helix-turn-helix domain-containing protein</fullName>
    </recommendedName>
</protein>
<dbReference type="EMBL" id="CABVPU010000003">
    <property type="protein sequence ID" value="VWB24092.1"/>
    <property type="molecule type" value="Genomic_DNA"/>
</dbReference>
<dbReference type="Pfam" id="PF12728">
    <property type="entry name" value="HTH_17"/>
    <property type="match status" value="1"/>
</dbReference>
<dbReference type="InterPro" id="IPR041657">
    <property type="entry name" value="HTH_17"/>
</dbReference>
<name>A0A6P2I4F2_BURL3</name>
<evidence type="ECO:0000259" key="1">
    <source>
        <dbReference type="Pfam" id="PF12728"/>
    </source>
</evidence>
<dbReference type="AlphaFoldDB" id="A0A6P2I4F2"/>
<proteinExistence type="predicted"/>
<sequence length="78" mass="8591">MSDKPTTSAPADDFLTNLQAAKLLGIEPETLTQWRYLRKLAGALPYYKVGRSVRYLRADLVAFLDTCRVGGANDEGAE</sequence>
<accession>A0A6P2I4F2</accession>
<evidence type="ECO:0000313" key="3">
    <source>
        <dbReference type="Proteomes" id="UP000494174"/>
    </source>
</evidence>
<evidence type="ECO:0000313" key="2">
    <source>
        <dbReference type="EMBL" id="VWB24092.1"/>
    </source>
</evidence>
<dbReference type="RefSeq" id="WP_174967558.1">
    <property type="nucleotide sequence ID" value="NZ_CABVPU010000003.1"/>
</dbReference>
<dbReference type="Proteomes" id="UP000494174">
    <property type="component" value="Unassembled WGS sequence"/>
</dbReference>
<organism evidence="2 3">
    <name type="scientific">Burkholderia lata (strain ATCC 17760 / DSM 23089 / LMG 22485 / NCIMB 9086 / R18194 / 383)</name>
    <dbReference type="NCBI Taxonomy" id="482957"/>
    <lineage>
        <taxon>Bacteria</taxon>
        <taxon>Pseudomonadati</taxon>
        <taxon>Pseudomonadota</taxon>
        <taxon>Betaproteobacteria</taxon>
        <taxon>Burkholderiales</taxon>
        <taxon>Burkholderiaceae</taxon>
        <taxon>Burkholderia</taxon>
        <taxon>Burkholderia cepacia complex</taxon>
    </lineage>
</organism>
<dbReference type="SUPFAM" id="SSF46955">
    <property type="entry name" value="Putative DNA-binding domain"/>
    <property type="match status" value="1"/>
</dbReference>
<reference evidence="2 3" key="1">
    <citation type="submission" date="2019-09" db="EMBL/GenBank/DDBJ databases">
        <authorList>
            <person name="Depoorter E."/>
        </authorList>
    </citation>
    <scope>NUCLEOTIDE SEQUENCE [LARGE SCALE GENOMIC DNA]</scope>
    <source>
        <strain evidence="2">R-15945</strain>
    </source>
</reference>
<dbReference type="InterPro" id="IPR009061">
    <property type="entry name" value="DNA-bd_dom_put_sf"/>
</dbReference>
<gene>
    <name evidence="2" type="ORF">BLA15945_01002</name>
</gene>